<reference evidence="1" key="1">
    <citation type="submission" date="2021-01" db="EMBL/GenBank/DDBJ databases">
        <title>Fulvivirga kasyanovii gen. nov., sp nov., a novel member of the phylum Bacteroidetes isolated from seawater in a mussel farm.</title>
        <authorList>
            <person name="Zhao L.-H."/>
            <person name="Wang Z.-J."/>
        </authorList>
    </citation>
    <scope>NUCLEOTIDE SEQUENCE</scope>
    <source>
        <strain evidence="1">2943</strain>
    </source>
</reference>
<dbReference type="CDD" id="cd00586">
    <property type="entry name" value="4HBT"/>
    <property type="match status" value="1"/>
</dbReference>
<dbReference type="EMBL" id="JAESIY010000004">
    <property type="protein sequence ID" value="MBL3656101.1"/>
    <property type="molecule type" value="Genomic_DNA"/>
</dbReference>
<dbReference type="GO" id="GO:0047617">
    <property type="term" value="F:fatty acyl-CoA hydrolase activity"/>
    <property type="evidence" value="ECO:0007669"/>
    <property type="project" value="TreeGrafter"/>
</dbReference>
<organism evidence="1 2">
    <name type="scientific">Fulvivirga sediminis</name>
    <dbReference type="NCBI Taxonomy" id="2803949"/>
    <lineage>
        <taxon>Bacteria</taxon>
        <taxon>Pseudomonadati</taxon>
        <taxon>Bacteroidota</taxon>
        <taxon>Cytophagia</taxon>
        <taxon>Cytophagales</taxon>
        <taxon>Fulvivirgaceae</taxon>
        <taxon>Fulvivirga</taxon>
    </lineage>
</organism>
<dbReference type="Pfam" id="PF13279">
    <property type="entry name" value="4HBT_2"/>
    <property type="match status" value="1"/>
</dbReference>
<dbReference type="InterPro" id="IPR050563">
    <property type="entry name" value="4-hydroxybenzoyl-CoA_TE"/>
</dbReference>
<proteinExistence type="predicted"/>
<accession>A0A937F6U6</accession>
<protein>
    <submittedName>
        <fullName evidence="1">Thioesterase family protein</fullName>
    </submittedName>
</protein>
<sequence>MSKTTYPFSILWSQIDANQHLRHSAYADFGAQARVIALESIGFDMKVFHQLKIGPILFREEMIYLREVTPNDTIQVSVEMVKCRKDGSRWSIKHEIFRSDGVKAAQINVDGAWLDLTKRKLAALPEDWGEKFLSLPKAEEFSIEE</sequence>
<dbReference type="SUPFAM" id="SSF54637">
    <property type="entry name" value="Thioesterase/thiol ester dehydrase-isomerase"/>
    <property type="match status" value="1"/>
</dbReference>
<keyword evidence="2" id="KW-1185">Reference proteome</keyword>
<gene>
    <name evidence="1" type="ORF">JL102_08170</name>
</gene>
<dbReference type="AlphaFoldDB" id="A0A937F6U6"/>
<dbReference type="InterPro" id="IPR029069">
    <property type="entry name" value="HotDog_dom_sf"/>
</dbReference>
<evidence type="ECO:0000313" key="1">
    <source>
        <dbReference type="EMBL" id="MBL3656101.1"/>
    </source>
</evidence>
<evidence type="ECO:0000313" key="2">
    <source>
        <dbReference type="Proteomes" id="UP000659388"/>
    </source>
</evidence>
<dbReference type="Gene3D" id="3.10.129.10">
    <property type="entry name" value="Hotdog Thioesterase"/>
    <property type="match status" value="1"/>
</dbReference>
<dbReference type="Proteomes" id="UP000659388">
    <property type="component" value="Unassembled WGS sequence"/>
</dbReference>
<dbReference type="PANTHER" id="PTHR31793">
    <property type="entry name" value="4-HYDROXYBENZOYL-COA THIOESTERASE FAMILY MEMBER"/>
    <property type="match status" value="1"/>
</dbReference>
<dbReference type="RefSeq" id="WP_202243894.1">
    <property type="nucleotide sequence ID" value="NZ_JAESIY010000004.1"/>
</dbReference>
<comment type="caution">
    <text evidence="1">The sequence shown here is derived from an EMBL/GenBank/DDBJ whole genome shotgun (WGS) entry which is preliminary data.</text>
</comment>
<name>A0A937F6U6_9BACT</name>
<dbReference type="PANTHER" id="PTHR31793:SF24">
    <property type="entry name" value="LONG-CHAIN ACYL-COA THIOESTERASE FADM"/>
    <property type="match status" value="1"/>
</dbReference>